<dbReference type="PROSITE" id="PS51128">
    <property type="entry name" value="ZF_DKSA_2"/>
    <property type="match status" value="1"/>
</dbReference>
<comment type="caution">
    <text evidence="3">The sequence shown here is derived from an EMBL/GenBank/DDBJ whole genome shotgun (WGS) entry which is preliminary data.</text>
</comment>
<evidence type="ECO:0000313" key="3">
    <source>
        <dbReference type="EMBL" id="MCU9593160.1"/>
    </source>
</evidence>
<keyword evidence="4" id="KW-1185">Reference proteome</keyword>
<dbReference type="PANTHER" id="PTHR33823">
    <property type="entry name" value="RNA POLYMERASE-BINDING TRANSCRIPTION FACTOR DKSA-RELATED"/>
    <property type="match status" value="1"/>
</dbReference>
<sequence>MENTLLNSLYQELLAMKEDLEERLLNQQLSPYVKQMAEEELHDIVATIKKIEDGEFGVCEETGTSIPLELLSFQPNVRSISEVNSILKYFKKPVFPPYQVKFPHF</sequence>
<accession>A0ABT2WBW7</accession>
<evidence type="ECO:0000256" key="2">
    <source>
        <dbReference type="SAM" id="Coils"/>
    </source>
</evidence>
<protein>
    <recommendedName>
        <fullName evidence="5">DksA C4-type domain-containing protein</fullName>
    </recommendedName>
</protein>
<dbReference type="RefSeq" id="WP_173659533.1">
    <property type="nucleotide sequence ID" value="NZ_JAOUSE010000002.1"/>
</dbReference>
<evidence type="ECO:0000256" key="1">
    <source>
        <dbReference type="PROSITE-ProRule" id="PRU00510"/>
    </source>
</evidence>
<reference evidence="3 4" key="1">
    <citation type="submission" date="2022-10" db="EMBL/GenBank/DDBJ databases">
        <title>Description of Fervidibacillus gen. nov. in the family Fervidibacillaceae fam. nov. with two species, Fervidibacillus albus sp. nov., and Fervidibacillus halotolerans sp. nov., isolated from tidal flat sediments.</title>
        <authorList>
            <person name="Kwon K.K."/>
            <person name="Yang S.-H."/>
        </authorList>
    </citation>
    <scope>NUCLEOTIDE SEQUENCE [LARGE SCALE GENOMIC DNA]</scope>
    <source>
        <strain evidence="3 4">DSM 23332</strain>
    </source>
</reference>
<feature type="coiled-coil region" evidence="2">
    <location>
        <begin position="3"/>
        <end position="30"/>
    </location>
</feature>
<dbReference type="EMBL" id="JAOUSE010000002">
    <property type="protein sequence ID" value="MCU9593160.1"/>
    <property type="molecule type" value="Genomic_DNA"/>
</dbReference>
<name>A0ABT2WBW7_9BACI</name>
<keyword evidence="2" id="KW-0175">Coiled coil</keyword>
<evidence type="ECO:0008006" key="5">
    <source>
        <dbReference type="Google" id="ProtNLM"/>
    </source>
</evidence>
<dbReference type="PANTHER" id="PTHR33823:SF4">
    <property type="entry name" value="GENERAL STRESS PROTEIN 16O"/>
    <property type="match status" value="1"/>
</dbReference>
<organism evidence="3 4">
    <name type="scientific">Pallidibacillus thermolactis</name>
    <dbReference type="NCBI Taxonomy" id="251051"/>
    <lineage>
        <taxon>Bacteria</taxon>
        <taxon>Bacillati</taxon>
        <taxon>Bacillota</taxon>
        <taxon>Bacilli</taxon>
        <taxon>Bacillales</taxon>
        <taxon>Bacillaceae</taxon>
        <taxon>Pallidibacillus</taxon>
    </lineage>
</organism>
<dbReference type="Proteomes" id="UP001208656">
    <property type="component" value="Unassembled WGS sequence"/>
</dbReference>
<proteinExistence type="predicted"/>
<dbReference type="Gene3D" id="1.20.120.910">
    <property type="entry name" value="DksA, coiled-coil domain"/>
    <property type="match status" value="1"/>
</dbReference>
<gene>
    <name evidence="3" type="ORF">OEV82_01650</name>
</gene>
<feature type="zinc finger region" description="dksA C4-type" evidence="1">
    <location>
        <begin position="59"/>
        <end position="83"/>
    </location>
</feature>
<evidence type="ECO:0000313" key="4">
    <source>
        <dbReference type="Proteomes" id="UP001208656"/>
    </source>
</evidence>